<organism evidence="1 2">
    <name type="scientific">Racocetra persica</name>
    <dbReference type="NCBI Taxonomy" id="160502"/>
    <lineage>
        <taxon>Eukaryota</taxon>
        <taxon>Fungi</taxon>
        <taxon>Fungi incertae sedis</taxon>
        <taxon>Mucoromycota</taxon>
        <taxon>Glomeromycotina</taxon>
        <taxon>Glomeromycetes</taxon>
        <taxon>Diversisporales</taxon>
        <taxon>Gigasporaceae</taxon>
        <taxon>Racocetra</taxon>
    </lineage>
</organism>
<proteinExistence type="predicted"/>
<gene>
    <name evidence="1" type="ORF">RPERSI_LOCUS12712</name>
</gene>
<evidence type="ECO:0000313" key="1">
    <source>
        <dbReference type="EMBL" id="CAG8736504.1"/>
    </source>
</evidence>
<protein>
    <submittedName>
        <fullName evidence="1">7442_t:CDS:1</fullName>
    </submittedName>
</protein>
<feature type="non-terminal residue" evidence="1">
    <location>
        <position position="83"/>
    </location>
</feature>
<dbReference type="Proteomes" id="UP000789920">
    <property type="component" value="Unassembled WGS sequence"/>
</dbReference>
<dbReference type="EMBL" id="CAJVQC010027464">
    <property type="protein sequence ID" value="CAG8736504.1"/>
    <property type="molecule type" value="Genomic_DNA"/>
</dbReference>
<name>A0ACA9Q7N9_9GLOM</name>
<accession>A0ACA9Q7N9</accession>
<evidence type="ECO:0000313" key="2">
    <source>
        <dbReference type="Proteomes" id="UP000789920"/>
    </source>
</evidence>
<keyword evidence="2" id="KW-1185">Reference proteome</keyword>
<reference evidence="1" key="1">
    <citation type="submission" date="2021-06" db="EMBL/GenBank/DDBJ databases">
        <authorList>
            <person name="Kallberg Y."/>
            <person name="Tangrot J."/>
            <person name="Rosling A."/>
        </authorList>
    </citation>
    <scope>NUCLEOTIDE SEQUENCE</scope>
    <source>
        <strain evidence="1">MA461A</strain>
    </source>
</reference>
<sequence length="83" mass="8324">MPKFALIFLLVLSILSLANAGPVTYTLCQSTCNSGWVACYAASGIIGTICIPGLGSPSVVALCYIAHSACMATCAASALTPAP</sequence>
<comment type="caution">
    <text evidence="1">The sequence shown here is derived from an EMBL/GenBank/DDBJ whole genome shotgun (WGS) entry which is preliminary data.</text>
</comment>